<keyword evidence="4" id="KW-0406">Ion transport</keyword>
<dbReference type="GO" id="GO:0030288">
    <property type="term" value="C:outer membrane-bounded periplasmic space"/>
    <property type="evidence" value="ECO:0007669"/>
    <property type="project" value="TreeGrafter"/>
</dbReference>
<evidence type="ECO:0000313" key="7">
    <source>
        <dbReference type="EMBL" id="WEK02992.1"/>
    </source>
</evidence>
<sequence length="287" mass="31077">MTVTDDRGAEVTIETAPERIASLSIFGADILAALGLKEVGMITYEGEYPTYLGTGEGVTDYGDMTAPNLELMAQDEIDLTIGMVNYAGPFAADLEKFGAFLAYDSVTLEDSYRSVESASLALSKGDDGKASNEAFRALIAEYEAKAPGDVSALFVWSYYDTLYGYQTNLLPSEFLPLLKAENVLGMAEVDDPVQAFVPLEAEDLLSLDPDYFFLFVSHGDEGKANPAYAQMRSVKDGHAYLVGDHYSQPTGPMARELVFREIAHLLYPETFAAPELPEGSAATVLPP</sequence>
<dbReference type="AlphaFoldDB" id="A0AAJ6AYJ3"/>
<dbReference type="EMBL" id="CP119312">
    <property type="protein sequence ID" value="WEK02992.1"/>
    <property type="molecule type" value="Genomic_DNA"/>
</dbReference>
<organism evidence="7 8">
    <name type="scientific">Candidatus Devosia phytovorans</name>
    <dbReference type="NCBI Taxonomy" id="3121372"/>
    <lineage>
        <taxon>Bacteria</taxon>
        <taxon>Pseudomonadati</taxon>
        <taxon>Pseudomonadota</taxon>
        <taxon>Alphaproteobacteria</taxon>
        <taxon>Hyphomicrobiales</taxon>
        <taxon>Devosiaceae</taxon>
        <taxon>Devosia</taxon>
    </lineage>
</organism>
<evidence type="ECO:0000256" key="5">
    <source>
        <dbReference type="ARBA" id="ARBA00022729"/>
    </source>
</evidence>
<keyword evidence="5" id="KW-0732">Signal</keyword>
<accession>A0AAJ6AYJ3</accession>
<evidence type="ECO:0000256" key="1">
    <source>
        <dbReference type="ARBA" id="ARBA00004196"/>
    </source>
</evidence>
<gene>
    <name evidence="7" type="ORF">P0Y65_12320</name>
</gene>
<evidence type="ECO:0000313" key="8">
    <source>
        <dbReference type="Proteomes" id="UP001217476"/>
    </source>
</evidence>
<keyword evidence="4" id="KW-0410">Iron transport</keyword>
<dbReference type="GO" id="GO:1901678">
    <property type="term" value="P:iron coordination entity transport"/>
    <property type="evidence" value="ECO:0007669"/>
    <property type="project" value="UniProtKB-ARBA"/>
</dbReference>
<evidence type="ECO:0000256" key="3">
    <source>
        <dbReference type="ARBA" id="ARBA00022448"/>
    </source>
</evidence>
<comment type="subcellular location">
    <subcellularLocation>
        <location evidence="1">Cell envelope</location>
    </subcellularLocation>
</comment>
<dbReference type="InterPro" id="IPR051313">
    <property type="entry name" value="Bact_iron-sidero_bind"/>
</dbReference>
<evidence type="ECO:0000256" key="2">
    <source>
        <dbReference type="ARBA" id="ARBA00008814"/>
    </source>
</evidence>
<feature type="domain" description="Fe/B12 periplasmic-binding" evidence="6">
    <location>
        <begin position="19"/>
        <end position="270"/>
    </location>
</feature>
<keyword evidence="3" id="KW-0813">Transport</keyword>
<name>A0AAJ6AYJ3_9HYPH</name>
<proteinExistence type="inferred from homology"/>
<reference evidence="7" key="1">
    <citation type="submission" date="2023-03" db="EMBL/GenBank/DDBJ databases">
        <title>Andean soil-derived lignocellulolytic bacterial consortium as a source of novel taxa and putative plastic-active enzymes.</title>
        <authorList>
            <person name="Diaz-Garcia L."/>
            <person name="Chuvochina M."/>
            <person name="Feuerriegel G."/>
            <person name="Bunk B."/>
            <person name="Sproer C."/>
            <person name="Streit W.R."/>
            <person name="Rodriguez L.M."/>
            <person name="Overmann J."/>
            <person name="Jimenez D.J."/>
        </authorList>
    </citation>
    <scope>NUCLEOTIDE SEQUENCE</scope>
    <source>
        <strain evidence="7">MAG 4196</strain>
    </source>
</reference>
<protein>
    <submittedName>
        <fullName evidence="7">ABC transporter substrate-binding protein</fullName>
    </submittedName>
</protein>
<evidence type="ECO:0000259" key="6">
    <source>
        <dbReference type="PROSITE" id="PS50983"/>
    </source>
</evidence>
<dbReference type="PROSITE" id="PS50983">
    <property type="entry name" value="FE_B12_PBP"/>
    <property type="match status" value="1"/>
</dbReference>
<comment type="similarity">
    <text evidence="2">Belongs to the bacterial solute-binding protein 8 family.</text>
</comment>
<dbReference type="InterPro" id="IPR002491">
    <property type="entry name" value="ABC_transptr_periplasmic_BD"/>
</dbReference>
<dbReference type="Gene3D" id="3.40.50.1980">
    <property type="entry name" value="Nitrogenase molybdenum iron protein domain"/>
    <property type="match status" value="2"/>
</dbReference>
<evidence type="ECO:0000256" key="4">
    <source>
        <dbReference type="ARBA" id="ARBA00022496"/>
    </source>
</evidence>
<dbReference type="Proteomes" id="UP001217476">
    <property type="component" value="Chromosome"/>
</dbReference>
<keyword evidence="4" id="KW-0408">Iron</keyword>
<dbReference type="PANTHER" id="PTHR30532:SF1">
    <property type="entry name" value="IRON(3+)-HYDROXAMATE-BINDING PROTEIN FHUD"/>
    <property type="match status" value="1"/>
</dbReference>
<dbReference type="PANTHER" id="PTHR30532">
    <property type="entry name" value="IRON III DICITRATE-BINDING PERIPLASMIC PROTEIN"/>
    <property type="match status" value="1"/>
</dbReference>
<dbReference type="SUPFAM" id="SSF53807">
    <property type="entry name" value="Helical backbone' metal receptor"/>
    <property type="match status" value="1"/>
</dbReference>